<proteinExistence type="predicted"/>
<reference evidence="1" key="1">
    <citation type="submission" date="2024-03" db="EMBL/GenBank/DDBJ databases">
        <title>Novel Streptomyces species of biotechnological and ecological value are a feature of Machair soil.</title>
        <authorList>
            <person name="Prole J.R."/>
            <person name="Goodfellow M."/>
            <person name="Allenby N."/>
            <person name="Ward A.C."/>
        </authorList>
    </citation>
    <scope>NUCLEOTIDE SEQUENCE</scope>
    <source>
        <strain evidence="1">MS1.AVA.4</strain>
    </source>
</reference>
<gene>
    <name evidence="1" type="ORF">WKI58_35950</name>
</gene>
<protein>
    <submittedName>
        <fullName evidence="1">TIM barrel protein</fullName>
    </submittedName>
</protein>
<evidence type="ECO:0000313" key="2">
    <source>
        <dbReference type="Proteomes" id="UP001375539"/>
    </source>
</evidence>
<comment type="caution">
    <text evidence="1">The sequence shown here is derived from an EMBL/GenBank/DDBJ whole genome shotgun (WGS) entry which is preliminary data.</text>
</comment>
<sequence>MASPISVQLYTLRTEMAEHREATLTRLAQLGYTAVEPFDPLDDPEGFRRTADRLGLTVTSSHAYALLDPAVEPAAVYDAVAALGTDLAIIPAGFEHAEFTHLDGLRRTADRLNSLAVQAARHGIRLGYHNHWWEVAPRLDGRHALEVLVELLDPDVFLEVDTYWAAVAGADVPALLRSLGRRVLALHVKDGPGVHGQANTAVGRGVMPVADILAAASDAWRIVELDSCDGDVYETLAHSHACLTALEHA</sequence>
<accession>A0ACC6QTK1</accession>
<keyword evidence="2" id="KW-1185">Reference proteome</keyword>
<dbReference type="EMBL" id="JBBKAI010000002">
    <property type="protein sequence ID" value="MEJ8661840.1"/>
    <property type="molecule type" value="Genomic_DNA"/>
</dbReference>
<dbReference type="Proteomes" id="UP001375539">
    <property type="component" value="Unassembled WGS sequence"/>
</dbReference>
<name>A0ACC6QTK1_9ACTN</name>
<organism evidence="1 2">
    <name type="scientific">Streptomyces pratisoli</name>
    <dbReference type="NCBI Taxonomy" id="3139917"/>
    <lineage>
        <taxon>Bacteria</taxon>
        <taxon>Bacillati</taxon>
        <taxon>Actinomycetota</taxon>
        <taxon>Actinomycetes</taxon>
        <taxon>Kitasatosporales</taxon>
        <taxon>Streptomycetaceae</taxon>
        <taxon>Streptomyces</taxon>
    </lineage>
</organism>
<evidence type="ECO:0000313" key="1">
    <source>
        <dbReference type="EMBL" id="MEJ8661840.1"/>
    </source>
</evidence>